<dbReference type="SUPFAM" id="SSF49265">
    <property type="entry name" value="Fibronectin type III"/>
    <property type="match status" value="1"/>
</dbReference>
<dbReference type="KEGG" id="mgin:FRZ54_00605"/>
<dbReference type="InterPro" id="IPR036116">
    <property type="entry name" value="FN3_sf"/>
</dbReference>
<dbReference type="InterPro" id="IPR026341">
    <property type="entry name" value="T9SS_type_B"/>
</dbReference>
<evidence type="ECO:0000259" key="1">
    <source>
        <dbReference type="PROSITE" id="PS50853"/>
    </source>
</evidence>
<dbReference type="Proteomes" id="UP000321479">
    <property type="component" value="Chromosome"/>
</dbReference>
<dbReference type="InterPro" id="IPR044023">
    <property type="entry name" value="Ig_7"/>
</dbReference>
<organism evidence="2 3">
    <name type="scientific">Mucilaginibacter ginsenosidivorans</name>
    <dbReference type="NCBI Taxonomy" id="398053"/>
    <lineage>
        <taxon>Bacteria</taxon>
        <taxon>Pseudomonadati</taxon>
        <taxon>Bacteroidota</taxon>
        <taxon>Sphingobacteriia</taxon>
        <taxon>Sphingobacteriales</taxon>
        <taxon>Sphingobacteriaceae</taxon>
        <taxon>Mucilaginibacter</taxon>
    </lineage>
</organism>
<dbReference type="EMBL" id="CP042436">
    <property type="protein sequence ID" value="QEC61140.1"/>
    <property type="molecule type" value="Genomic_DNA"/>
</dbReference>
<dbReference type="InterPro" id="IPR003961">
    <property type="entry name" value="FN3_dom"/>
</dbReference>
<accession>A0A5B8UPY3</accession>
<dbReference type="PROSITE" id="PS50853">
    <property type="entry name" value="FN3"/>
    <property type="match status" value="1"/>
</dbReference>
<proteinExistence type="predicted"/>
<name>A0A5B8UPY3_9SPHI</name>
<dbReference type="NCBIfam" id="TIGR04131">
    <property type="entry name" value="Bac_Flav_CTERM"/>
    <property type="match status" value="1"/>
</dbReference>
<dbReference type="SUPFAM" id="SSF50998">
    <property type="entry name" value="Quinoprotein alcohol dehydrogenase-like"/>
    <property type="match status" value="1"/>
</dbReference>
<dbReference type="RefSeq" id="WP_147029719.1">
    <property type="nucleotide sequence ID" value="NZ_CP042436.1"/>
</dbReference>
<keyword evidence="3" id="KW-1185">Reference proteome</keyword>
<dbReference type="Gene3D" id="2.60.40.10">
    <property type="entry name" value="Immunoglobulins"/>
    <property type="match status" value="1"/>
</dbReference>
<dbReference type="OrthoDB" id="5726170at2"/>
<dbReference type="PANTHER" id="PTHR35580">
    <property type="entry name" value="CELL SURFACE GLYCOPROTEIN (S-LAYER PROTEIN)-LIKE PROTEIN"/>
    <property type="match status" value="1"/>
</dbReference>
<dbReference type="InterPro" id="IPR011047">
    <property type="entry name" value="Quinoprotein_ADH-like_sf"/>
</dbReference>
<reference evidence="2 3" key="1">
    <citation type="journal article" date="2017" name="Curr. Microbiol.">
        <title>Mucilaginibacter ginsenosidivorans sp. nov., Isolated from Soil of Ginseng Field.</title>
        <authorList>
            <person name="Kim M.M."/>
            <person name="Siddiqi M.Z."/>
            <person name="Im W.T."/>
        </authorList>
    </citation>
    <scope>NUCLEOTIDE SEQUENCE [LARGE SCALE GENOMIC DNA]</scope>
    <source>
        <strain evidence="2 3">Gsoil 3017</strain>
    </source>
</reference>
<protein>
    <submittedName>
        <fullName evidence="2">T9SS type B sorting domain-containing protein</fullName>
    </submittedName>
</protein>
<gene>
    <name evidence="2" type="ORF">FRZ54_00605</name>
</gene>
<dbReference type="InterPro" id="IPR052918">
    <property type="entry name" value="Motility_Chemotaxis_Reg"/>
</dbReference>
<dbReference type="SMART" id="SM00060">
    <property type="entry name" value="FN3"/>
    <property type="match status" value="1"/>
</dbReference>
<dbReference type="InterPro" id="IPR013783">
    <property type="entry name" value="Ig-like_fold"/>
</dbReference>
<feature type="domain" description="Fibronectin type-III" evidence="1">
    <location>
        <begin position="1127"/>
        <end position="1215"/>
    </location>
</feature>
<dbReference type="CDD" id="cd00063">
    <property type="entry name" value="FN3"/>
    <property type="match status" value="1"/>
</dbReference>
<evidence type="ECO:0000313" key="3">
    <source>
        <dbReference type="Proteomes" id="UP000321479"/>
    </source>
</evidence>
<sequence length="1307" mass="135771">MIKRITKPFLIIVLFIVLPFAGFCQLPVPQWVNDIGGAGDSKPTGLITDNQNNIYVTGYFSNTVDFDPSAGVKNLTSVGGYDIYVAKYKPDGSLVWAVSMGGNGLDQVNNMTVDPNGNPTITGQFQSNVLTAGAFNLIGQGAEDMFVIHLDTNGNIIWANSFGASGTDRGEQVSADAQGNVTTTSIFQYTVTVGGTNYTAAGGQFNGLMVKYDINGNVLWAVNLGTSGDTEVYGNGTDSNGNIVVSGYYDGTVDFDPLGAHTTLNAGGAGKGFVAKYSPAGKLIWVNSIDGTFVNNGSIISIDSNNDVYLAASINFQIKFGATTLTPIGVQDVFIAKYSSAGTFQFVKDMGGNGFNGSAFAYQLRNDPNNNDIYITGYFSGTIDFDPSAAVANVSDHGQRDFFVGRYDSNGNYQWAFGAGSANCNLSLGIELGVDKNSNVIAGGSFCSTVNFDPSNCTSKPVTAINFQSDTYIAKYTPTSSPVITNNVLTAPSPAIFCGNTDPAPLTASTPTGGSGIYTYQWQNSADGTTFADISGATSLTYDPPALNATIYYRRIVSSPCAVPNTSNMISIQIQPALANNAITAPAIVSFCASGDPAIITGVAATGGNGTYSYQWQSSADGTIFTDIAGATSLSYDPAAISATTYYRRTVTSGACIVPAASNIVQFTVQPPLANNTLDAQPVNTFCGQYAGPSGGAGTYDLTGSTPSGGDGTYTYQWQSSTDNVAFTSITGATSNDLILPKTTITTWYRRLVTSGNCAVPLPSNALKITIEPVLTNNNITAPAVIAFCGTGNPAVITGSLTTGGNGTPVYQWQSSADNVTFTDIPAATGKDYDPPVLNTTTYYRRTVTSGSCTTPLISGVITIQVTASPATPVPTAATVNICAGNTATLSVSTPQVGITYDWYDSPSKTTHLFTGSTYTTVALNASQTFYVEATNSVLCTSPALASVQVNVTSPPASPSVVSNSVVVCSGSSATLSVSNPQGGLTYNWYAAQTGGSAVFTGTDFITPSVSSNTIYYAEAANNGGCVSASRTPVTITVNPLPQVSAQGTSVCPGTTATLTASSTDNNAAINWYSNATGGSPIFTGSSFTTPALNSATTYYAEAADNLTGCVSATRTIVQVQILQPLNTPDVTVSATTASSVTFQWSAVNGATGYKVSTDNGQTFTDPSSGSNGLTHTVSGLQAQQTVTIVITAIGNSPCQQSANSVAVTGTAASPLGDQIFVPNAFTPNADGKNDVLYVRGPNIRSVKFYVYDQWGELIYSSLNPDSGWDGTYKGSKEPVGVYVYYVEATMNDGQQVKKKGSVTLLR</sequence>
<dbReference type="Pfam" id="PF13585">
    <property type="entry name" value="CHU_C"/>
    <property type="match status" value="1"/>
</dbReference>
<dbReference type="PANTHER" id="PTHR35580:SF1">
    <property type="entry name" value="PHYTASE-LIKE DOMAIN-CONTAINING PROTEIN"/>
    <property type="match status" value="1"/>
</dbReference>
<evidence type="ECO:0000313" key="2">
    <source>
        <dbReference type="EMBL" id="QEC61140.1"/>
    </source>
</evidence>
<dbReference type="Pfam" id="PF19081">
    <property type="entry name" value="Ig_7"/>
    <property type="match status" value="3"/>
</dbReference>
<dbReference type="Gene3D" id="2.60.40.2700">
    <property type="match status" value="2"/>
</dbReference>